<dbReference type="Proteomes" id="UP000003257">
    <property type="component" value="Unassembled WGS sequence"/>
</dbReference>
<dbReference type="EMBL" id="ABID01000002">
    <property type="protein sequence ID" value="EDQ05048.1"/>
    <property type="molecule type" value="Genomic_DNA"/>
</dbReference>
<evidence type="ECO:0000313" key="1">
    <source>
        <dbReference type="EMBL" id="EDQ05048.1"/>
    </source>
</evidence>
<evidence type="ECO:0000313" key="2">
    <source>
        <dbReference type="Proteomes" id="UP000003257"/>
    </source>
</evidence>
<proteinExistence type="predicted"/>
<name>A0ABM9X6T2_9RHOB</name>
<sequence length="151" mass="16748">MPQNKVLDAEYLIDLNGVEEALSTQSNFIRDTFVDALADGRLRIVKRTSKELKDCDDDLYSEYQQIGTKRYITPKVAEQSIQADLIVDHGGSLLGGFPPEDRFENIAICLSQGLKMVSAGKPLKDYRAIGKKCKLNGFTAMTLAEFAQEIG</sequence>
<accession>A0ABM9X6T2</accession>
<protein>
    <submittedName>
        <fullName evidence="1">Uncharacterized protein</fullName>
    </submittedName>
</protein>
<gene>
    <name evidence="1" type="ORF">OIHEL45_09913</name>
</gene>
<organism evidence="1 2">
    <name type="scientific">Sulfitobacter indolifex HEL-45</name>
    <dbReference type="NCBI Taxonomy" id="391624"/>
    <lineage>
        <taxon>Bacteria</taxon>
        <taxon>Pseudomonadati</taxon>
        <taxon>Pseudomonadota</taxon>
        <taxon>Alphaproteobacteria</taxon>
        <taxon>Rhodobacterales</taxon>
        <taxon>Roseobacteraceae</taxon>
        <taxon>Sulfitobacter</taxon>
    </lineage>
</organism>
<dbReference type="RefSeq" id="WP_007119186.1">
    <property type="nucleotide sequence ID" value="NZ_ABID01000002.1"/>
</dbReference>
<keyword evidence="2" id="KW-1185">Reference proteome</keyword>
<reference evidence="1 2" key="1">
    <citation type="submission" date="2007-11" db="EMBL/GenBank/DDBJ databases">
        <authorList>
            <person name="Wagner-Dobler I."/>
            <person name="Ferriera S."/>
            <person name="Johnson J."/>
            <person name="Kravitz S."/>
            <person name="Beeson K."/>
            <person name="Sutton G."/>
            <person name="Rogers Y.-H."/>
            <person name="Friedman R."/>
            <person name="Frazier M."/>
            <person name="Venter J.C."/>
        </authorList>
    </citation>
    <scope>NUCLEOTIDE SEQUENCE [LARGE SCALE GENOMIC DNA]</scope>
    <source>
        <strain evidence="1 2">HEL-45</strain>
    </source>
</reference>
<comment type="caution">
    <text evidence="1">The sequence shown here is derived from an EMBL/GenBank/DDBJ whole genome shotgun (WGS) entry which is preliminary data.</text>
</comment>